<keyword evidence="4" id="KW-1185">Reference proteome</keyword>
<organism evidence="3 4">
    <name type="scientific">Hydrogenophaga borbori</name>
    <dbReference type="NCBI Taxonomy" id="2294117"/>
    <lineage>
        <taxon>Bacteria</taxon>
        <taxon>Pseudomonadati</taxon>
        <taxon>Pseudomonadota</taxon>
        <taxon>Betaproteobacteria</taxon>
        <taxon>Burkholderiales</taxon>
        <taxon>Comamonadaceae</taxon>
        <taxon>Hydrogenophaga</taxon>
    </lineage>
</organism>
<dbReference type="AlphaFoldDB" id="A0A372EL47"/>
<accession>A0A372EL47</accession>
<comment type="caution">
    <text evidence="3">The sequence shown here is derived from an EMBL/GenBank/DDBJ whole genome shotgun (WGS) entry which is preliminary data.</text>
</comment>
<sequence>MSPSPSIEHFWQTLLAHGDRPALSDGAQRLDYAELVRQVQRRRAQLAGFGARRVALCLDNGIDWVLWDLALLSEGLVCVPVPAFFSPAQQRHVVDSSGVDTLIGPLAPWSQEAGFRPVAPGLGQRPVADAPPLFPGTVKITYTSGTTGLPKGVCLDAAAMLAVAASLWDVVGASGARQHLAVLPLATLLENVAGVYAPLLGGASTELRPMAEIGLLGASGLDLPRLLGRLGESQPHSLILLPQLLQALVGAVEHGWTPPPSLRFIAVGGAHVAPSLLRRAVAARLPVFEGYGLSECASVVCLNTPNDNRIGTVGRPLPHARVRLADDGEVLVQGARALGYLGEAPEAGEWLATGDLGRFDEQGHLLLSGRKKHQFITAYGRNVNPEWVESELVQQAPIAQAWLYGEALPENLAVLVPRHAGVSDGELAAAVAAVNQTLPDYARAHHWRRAAQPFSADNGLATSNGRLRRDALRAYYHAALAALDPTSRPKDIA</sequence>
<feature type="domain" description="AMP-dependent synthetase/ligase" evidence="2">
    <location>
        <begin position="14"/>
        <end position="334"/>
    </location>
</feature>
<dbReference type="PANTHER" id="PTHR43767:SF8">
    <property type="entry name" value="LONG-CHAIN-FATTY-ACID--COA LIGASE"/>
    <property type="match status" value="1"/>
</dbReference>
<reference evidence="3 4" key="1">
    <citation type="submission" date="2018-08" db="EMBL/GenBank/DDBJ databases">
        <title>Hydrogenophaga sp. LA-38 isolated from sludge.</title>
        <authorList>
            <person name="Im W.-T."/>
        </authorList>
    </citation>
    <scope>NUCLEOTIDE SEQUENCE [LARGE SCALE GENOMIC DNA]</scope>
    <source>
        <strain evidence="3 4">LA-38</strain>
    </source>
</reference>
<dbReference type="Gene3D" id="3.40.50.12780">
    <property type="entry name" value="N-terminal domain of ligase-like"/>
    <property type="match status" value="1"/>
</dbReference>
<dbReference type="InterPro" id="IPR050237">
    <property type="entry name" value="ATP-dep_AMP-bd_enzyme"/>
</dbReference>
<dbReference type="SUPFAM" id="SSF56801">
    <property type="entry name" value="Acetyl-CoA synthetase-like"/>
    <property type="match status" value="1"/>
</dbReference>
<keyword evidence="1" id="KW-0436">Ligase</keyword>
<dbReference type="InterPro" id="IPR020845">
    <property type="entry name" value="AMP-binding_CS"/>
</dbReference>
<dbReference type="GO" id="GO:0016874">
    <property type="term" value="F:ligase activity"/>
    <property type="evidence" value="ECO:0007669"/>
    <property type="project" value="UniProtKB-KW"/>
</dbReference>
<dbReference type="InterPro" id="IPR000873">
    <property type="entry name" value="AMP-dep_synth/lig_dom"/>
</dbReference>
<dbReference type="PROSITE" id="PS00455">
    <property type="entry name" value="AMP_BINDING"/>
    <property type="match status" value="1"/>
</dbReference>
<evidence type="ECO:0000256" key="1">
    <source>
        <dbReference type="ARBA" id="ARBA00022598"/>
    </source>
</evidence>
<evidence type="ECO:0000313" key="4">
    <source>
        <dbReference type="Proteomes" id="UP000261931"/>
    </source>
</evidence>
<name>A0A372EL47_9BURK</name>
<dbReference type="InterPro" id="IPR042099">
    <property type="entry name" value="ANL_N_sf"/>
</dbReference>
<dbReference type="PANTHER" id="PTHR43767">
    <property type="entry name" value="LONG-CHAIN-FATTY-ACID--COA LIGASE"/>
    <property type="match status" value="1"/>
</dbReference>
<dbReference type="Proteomes" id="UP000261931">
    <property type="component" value="Unassembled WGS sequence"/>
</dbReference>
<gene>
    <name evidence="3" type="ORF">DY262_06640</name>
</gene>
<evidence type="ECO:0000313" key="3">
    <source>
        <dbReference type="EMBL" id="RFP80120.1"/>
    </source>
</evidence>
<dbReference type="EMBL" id="QVLS01000003">
    <property type="protein sequence ID" value="RFP80120.1"/>
    <property type="molecule type" value="Genomic_DNA"/>
</dbReference>
<protein>
    <submittedName>
        <fullName evidence="3">Long-chain acyl-CoA synthetase</fullName>
    </submittedName>
</protein>
<dbReference type="RefSeq" id="WP_116958171.1">
    <property type="nucleotide sequence ID" value="NZ_QVLS01000003.1"/>
</dbReference>
<evidence type="ECO:0000259" key="2">
    <source>
        <dbReference type="Pfam" id="PF00501"/>
    </source>
</evidence>
<proteinExistence type="predicted"/>
<dbReference type="Pfam" id="PF00501">
    <property type="entry name" value="AMP-binding"/>
    <property type="match status" value="1"/>
</dbReference>